<dbReference type="InterPro" id="IPR001478">
    <property type="entry name" value="PDZ"/>
</dbReference>
<evidence type="ECO:0000313" key="6">
    <source>
        <dbReference type="Proteomes" id="UP000198406"/>
    </source>
</evidence>
<name>A0A1Z5KQW1_FISSO</name>
<dbReference type="Pfam" id="PF00595">
    <property type="entry name" value="PDZ"/>
    <property type="match status" value="1"/>
</dbReference>
<dbReference type="SMART" id="SM00228">
    <property type="entry name" value="PDZ"/>
    <property type="match status" value="1"/>
</dbReference>
<feature type="signal peptide" evidence="3">
    <location>
        <begin position="1"/>
        <end position="16"/>
    </location>
</feature>
<evidence type="ECO:0000256" key="1">
    <source>
        <dbReference type="SAM" id="MobiDB-lite"/>
    </source>
</evidence>
<feature type="transmembrane region" description="Helical" evidence="2">
    <location>
        <begin position="249"/>
        <end position="271"/>
    </location>
</feature>
<proteinExistence type="predicted"/>
<protein>
    <recommendedName>
        <fullName evidence="4">PDZ domain-containing protein</fullName>
    </recommendedName>
</protein>
<dbReference type="AlphaFoldDB" id="A0A1Z5KQW1"/>
<accession>A0A1Z5KQW1</accession>
<feature type="compositionally biased region" description="Polar residues" evidence="1">
    <location>
        <begin position="90"/>
        <end position="102"/>
    </location>
</feature>
<evidence type="ECO:0000256" key="2">
    <source>
        <dbReference type="SAM" id="Phobius"/>
    </source>
</evidence>
<feature type="chain" id="PRO_5012735314" description="PDZ domain-containing protein" evidence="3">
    <location>
        <begin position="17"/>
        <end position="453"/>
    </location>
</feature>
<organism evidence="5 6">
    <name type="scientific">Fistulifera solaris</name>
    <name type="common">Oleaginous diatom</name>
    <dbReference type="NCBI Taxonomy" id="1519565"/>
    <lineage>
        <taxon>Eukaryota</taxon>
        <taxon>Sar</taxon>
        <taxon>Stramenopiles</taxon>
        <taxon>Ochrophyta</taxon>
        <taxon>Bacillariophyta</taxon>
        <taxon>Bacillariophyceae</taxon>
        <taxon>Bacillariophycidae</taxon>
        <taxon>Naviculales</taxon>
        <taxon>Naviculaceae</taxon>
        <taxon>Fistulifera</taxon>
    </lineage>
</organism>
<evidence type="ECO:0000256" key="3">
    <source>
        <dbReference type="SAM" id="SignalP"/>
    </source>
</evidence>
<dbReference type="Proteomes" id="UP000198406">
    <property type="component" value="Unassembled WGS sequence"/>
</dbReference>
<dbReference type="PANTHER" id="PTHR38909">
    <property type="entry name" value="G PROTEIN GAMMA DOMAIN-CONTAINING PROTEIN"/>
    <property type="match status" value="1"/>
</dbReference>
<keyword evidence="2" id="KW-0812">Transmembrane</keyword>
<sequence>MQVVTLLLLLAGMATATPSPTAPFTPNEDPTFAPTSSLTLWDKVRPVAPVPAPVKPPTLSPTTTPKTVSPSMAPTMSPSHAPVSLPSDFPSLSPTASTNEPSTAPVATPTKQPTNGTFITSVEVTGLQLKLVDAGTLLEKHGWKVATEAFYNEYYEDIECEVTFVRSENSEDPKVNTITYDLLLQSEFFALNNPMQYALKPFRNEAANLQYGNDLRTLLNFERLTIPLAVPTRLTDDSVQPQKNLIEKLGLHAILGIVAAALLVAFLLLCWCKRARRQQNKASEAPMSTFRISSDDDISTIGPIDIVDSEKGESIHSGDDDYSKGVDGRNFGRAILSNISRRMCMGGSGNSAEESRDDEEVVDYTAGDWMEIVVPPGKLGIIINTPDDGPPVIHTVKETSAVLHQIHVGDKLIAIDDEDVQAMTAIQVSQIISNKSSDARKFTIVRPYDTVTV</sequence>
<dbReference type="InterPro" id="IPR036034">
    <property type="entry name" value="PDZ_sf"/>
</dbReference>
<comment type="caution">
    <text evidence="5">The sequence shown here is derived from an EMBL/GenBank/DDBJ whole genome shotgun (WGS) entry which is preliminary data.</text>
</comment>
<evidence type="ECO:0000259" key="4">
    <source>
        <dbReference type="SMART" id="SM00228"/>
    </source>
</evidence>
<feature type="compositionally biased region" description="Low complexity" evidence="1">
    <location>
        <begin position="60"/>
        <end position="71"/>
    </location>
</feature>
<dbReference type="InParanoid" id="A0A1Z5KQW1"/>
<feature type="region of interest" description="Disordered" evidence="1">
    <location>
        <begin position="51"/>
        <end position="114"/>
    </location>
</feature>
<gene>
    <name evidence="5" type="ORF">FisN_38Hh011</name>
</gene>
<keyword evidence="3" id="KW-0732">Signal</keyword>
<keyword evidence="6" id="KW-1185">Reference proteome</keyword>
<keyword evidence="2" id="KW-1133">Transmembrane helix</keyword>
<dbReference type="Gene3D" id="2.30.42.10">
    <property type="match status" value="1"/>
</dbReference>
<dbReference type="EMBL" id="BDSP01000274">
    <property type="protein sequence ID" value="GAX28495.1"/>
    <property type="molecule type" value="Genomic_DNA"/>
</dbReference>
<dbReference type="OrthoDB" id="75502at2759"/>
<dbReference type="SUPFAM" id="SSF50156">
    <property type="entry name" value="PDZ domain-like"/>
    <property type="match status" value="1"/>
</dbReference>
<feature type="domain" description="PDZ" evidence="4">
    <location>
        <begin position="377"/>
        <end position="448"/>
    </location>
</feature>
<evidence type="ECO:0000313" key="5">
    <source>
        <dbReference type="EMBL" id="GAX28495.1"/>
    </source>
</evidence>
<reference evidence="5 6" key="1">
    <citation type="journal article" date="2015" name="Plant Cell">
        <title>Oil accumulation by the oleaginous diatom Fistulifera solaris as revealed by the genome and transcriptome.</title>
        <authorList>
            <person name="Tanaka T."/>
            <person name="Maeda Y."/>
            <person name="Veluchamy A."/>
            <person name="Tanaka M."/>
            <person name="Abida H."/>
            <person name="Marechal E."/>
            <person name="Bowler C."/>
            <person name="Muto M."/>
            <person name="Sunaga Y."/>
            <person name="Tanaka M."/>
            <person name="Yoshino T."/>
            <person name="Taniguchi T."/>
            <person name="Fukuda Y."/>
            <person name="Nemoto M."/>
            <person name="Matsumoto M."/>
            <person name="Wong P.S."/>
            <person name="Aburatani S."/>
            <person name="Fujibuchi W."/>
        </authorList>
    </citation>
    <scope>NUCLEOTIDE SEQUENCE [LARGE SCALE GENOMIC DNA]</scope>
    <source>
        <strain evidence="5 6">JPCC DA0580</strain>
    </source>
</reference>
<keyword evidence="2" id="KW-0472">Membrane</keyword>
<dbReference type="PANTHER" id="PTHR38909:SF1">
    <property type="entry name" value="G PROTEIN GAMMA DOMAIN-CONTAINING PROTEIN"/>
    <property type="match status" value="1"/>
</dbReference>